<dbReference type="GO" id="GO:0006777">
    <property type="term" value="P:Mo-molybdopterin cofactor biosynthetic process"/>
    <property type="evidence" value="ECO:0007669"/>
    <property type="project" value="InterPro"/>
</dbReference>
<dbReference type="AlphaFoldDB" id="A0A6A9QGN2"/>
<dbReference type="Gene3D" id="3.10.20.30">
    <property type="match status" value="1"/>
</dbReference>
<dbReference type="PANTHER" id="PTHR23404">
    <property type="entry name" value="MOLYBDOPTERIN SYNTHASE RELATED"/>
    <property type="match status" value="1"/>
</dbReference>
<evidence type="ECO:0000313" key="2">
    <source>
        <dbReference type="Proteomes" id="UP000440125"/>
    </source>
</evidence>
<comment type="caution">
    <text evidence="1">The sequence shown here is derived from an EMBL/GenBank/DDBJ whole genome shotgun (WGS) entry which is preliminary data.</text>
</comment>
<dbReference type="SUPFAM" id="SSF54690">
    <property type="entry name" value="Molybdopterin synthase subunit MoaE"/>
    <property type="match status" value="1"/>
</dbReference>
<dbReference type="Pfam" id="PF02597">
    <property type="entry name" value="ThiS"/>
    <property type="match status" value="1"/>
</dbReference>
<dbReference type="RefSeq" id="WP_338078124.1">
    <property type="nucleotide sequence ID" value="NZ_JBGTCZ010000048.1"/>
</dbReference>
<dbReference type="NCBIfam" id="TIGR01687">
    <property type="entry name" value="moaD_arch"/>
    <property type="match status" value="1"/>
</dbReference>
<dbReference type="EMBL" id="WFIY01000004">
    <property type="protein sequence ID" value="MUM65465.1"/>
    <property type="molecule type" value="Genomic_DNA"/>
</dbReference>
<dbReference type="InterPro" id="IPR003749">
    <property type="entry name" value="ThiS/MoaD-like"/>
</dbReference>
<dbReference type="Pfam" id="PF02391">
    <property type="entry name" value="MoaE"/>
    <property type="match status" value="1"/>
</dbReference>
<dbReference type="Proteomes" id="UP000440125">
    <property type="component" value="Unassembled WGS sequence"/>
</dbReference>
<accession>A0A6A9QGN2</accession>
<reference evidence="1 2" key="1">
    <citation type="submission" date="2019-10" db="EMBL/GenBank/DDBJ databases">
        <title>Genome Sequences from Six Type Strain Members of the Archaeal Family Sulfolobaceae: Acidianus ambivalens, Acidianus infernus, Metallosphaera prunae, Stygiolobus azoricus, Sulfolobus metallicus, and Sulfurisphaera ohwakuensis.</title>
        <authorList>
            <person name="Counts J.A."/>
            <person name="Kelly R.M."/>
        </authorList>
    </citation>
    <scope>NUCLEOTIDE SEQUENCE [LARGE SCALE GENOMIC DNA]</scope>
    <source>
        <strain evidence="1 2">DSM 3191</strain>
    </source>
</reference>
<dbReference type="InterPro" id="IPR012675">
    <property type="entry name" value="Beta-grasp_dom_sf"/>
</dbReference>
<dbReference type="SUPFAM" id="SSF54285">
    <property type="entry name" value="MoaD/ThiS"/>
    <property type="match status" value="1"/>
</dbReference>
<dbReference type="InterPro" id="IPR016155">
    <property type="entry name" value="Mopterin_synth/thiamin_S_b"/>
</dbReference>
<organism evidence="1 2">
    <name type="scientific">Acidianus infernus</name>
    <dbReference type="NCBI Taxonomy" id="12915"/>
    <lineage>
        <taxon>Archaea</taxon>
        <taxon>Thermoproteota</taxon>
        <taxon>Thermoprotei</taxon>
        <taxon>Sulfolobales</taxon>
        <taxon>Sulfolobaceae</taxon>
        <taxon>Acidianus</taxon>
    </lineage>
</organism>
<sequence>MKMIKIKYFAFIKDITGKDEETLDLNCNTVDCVIKFLSEKYGRKMEEILKNGINGVKVTILVNGKISNIIADGDEVAIFPPPAGGELVKNKFDLLEEIRKFRENAPPEAGSLVVYLGFVKGLVDGHRVYELRYEAYEDYTIRRLKEIEDELMKKYHDIVKIKIIHVISNMKPGDDVLLIMCMGRGRKDTIRAVEEAVELVKNTTGIWKLEIRDDGEFWVVAGNTRVKRIND</sequence>
<dbReference type="InterPro" id="IPR003448">
    <property type="entry name" value="Mopterin_biosynth_MoaE"/>
</dbReference>
<name>A0A6A9QGN2_ACIIN</name>
<dbReference type="CDD" id="cd00756">
    <property type="entry name" value="MoaE"/>
    <property type="match status" value="1"/>
</dbReference>
<gene>
    <name evidence="1" type="ORF">D1867_09470</name>
</gene>
<evidence type="ECO:0000313" key="1">
    <source>
        <dbReference type="EMBL" id="MUM65465.1"/>
    </source>
</evidence>
<dbReference type="InterPro" id="IPR036563">
    <property type="entry name" value="MoaE_sf"/>
</dbReference>
<dbReference type="CDD" id="cd00754">
    <property type="entry name" value="Ubl_MoaD"/>
    <property type="match status" value="1"/>
</dbReference>
<keyword evidence="2" id="KW-1185">Reference proteome</keyword>
<protein>
    <submittedName>
        <fullName evidence="1">MoaD family protein</fullName>
    </submittedName>
</protein>
<dbReference type="InterPro" id="IPR010038">
    <property type="entry name" value="MoaD_arc-typ"/>
</dbReference>
<dbReference type="Gene3D" id="3.90.1170.40">
    <property type="entry name" value="Molybdopterin biosynthesis MoaE subunit"/>
    <property type="match status" value="1"/>
</dbReference>
<proteinExistence type="predicted"/>